<reference evidence="7" key="1">
    <citation type="submission" date="2021-01" db="EMBL/GenBank/DDBJ databases">
        <authorList>
            <person name="Zahm M."/>
            <person name="Roques C."/>
            <person name="Cabau C."/>
            <person name="Klopp C."/>
            <person name="Donnadieu C."/>
            <person name="Jouanno E."/>
            <person name="Lampietro C."/>
            <person name="Louis A."/>
            <person name="Herpin A."/>
            <person name="Echchiki A."/>
            <person name="Berthelot C."/>
            <person name="Parey E."/>
            <person name="Roest-Crollius H."/>
            <person name="Braasch I."/>
            <person name="Postlethwait J."/>
            <person name="Bobe J."/>
            <person name="Montfort J."/>
            <person name="Bouchez O."/>
            <person name="Begum T."/>
            <person name="Mejri S."/>
            <person name="Adams A."/>
            <person name="Chen W.-J."/>
            <person name="Guiguen Y."/>
        </authorList>
    </citation>
    <scope>NUCLEOTIDE SEQUENCE</scope>
    <source>
        <tissue evidence="7">Blood</tissue>
    </source>
</reference>
<evidence type="ECO:0000256" key="3">
    <source>
        <dbReference type="ARBA" id="ARBA00022679"/>
    </source>
</evidence>
<dbReference type="GO" id="GO:0034246">
    <property type="term" value="F:mitochondrial transcription factor activity"/>
    <property type="evidence" value="ECO:0007669"/>
    <property type="project" value="TreeGrafter"/>
</dbReference>
<dbReference type="InterPro" id="IPR001737">
    <property type="entry name" value="KsgA/Erm"/>
</dbReference>
<dbReference type="GO" id="GO:0000179">
    <property type="term" value="F:rRNA (adenine-N6,N6-)-dimethyltransferase activity"/>
    <property type="evidence" value="ECO:0007669"/>
    <property type="project" value="TreeGrafter"/>
</dbReference>
<gene>
    <name evidence="7" type="ORF">AGOR_G00110960</name>
</gene>
<evidence type="ECO:0000256" key="5">
    <source>
        <dbReference type="ARBA" id="ARBA00022884"/>
    </source>
</evidence>
<dbReference type="Proteomes" id="UP000829720">
    <property type="component" value="Unassembled WGS sequence"/>
</dbReference>
<dbReference type="GO" id="GO:0003723">
    <property type="term" value="F:RNA binding"/>
    <property type="evidence" value="ECO:0007669"/>
    <property type="project" value="UniProtKB-KW"/>
</dbReference>
<feature type="region of interest" description="Disordered" evidence="6">
    <location>
        <begin position="232"/>
        <end position="253"/>
    </location>
</feature>
<keyword evidence="4" id="KW-0949">S-adenosyl-L-methionine</keyword>
<dbReference type="AlphaFoldDB" id="A0A8T3DNN2"/>
<evidence type="ECO:0000313" key="7">
    <source>
        <dbReference type="EMBL" id="KAI1895845.1"/>
    </source>
</evidence>
<dbReference type="GO" id="GO:0006391">
    <property type="term" value="P:transcription initiation at mitochondrial promoter"/>
    <property type="evidence" value="ECO:0007669"/>
    <property type="project" value="TreeGrafter"/>
</dbReference>
<evidence type="ECO:0000256" key="2">
    <source>
        <dbReference type="ARBA" id="ARBA00022603"/>
    </source>
</evidence>
<dbReference type="PANTHER" id="PTHR11727">
    <property type="entry name" value="DIMETHYLADENOSINE TRANSFERASE"/>
    <property type="match status" value="1"/>
</dbReference>
<evidence type="ECO:0000256" key="4">
    <source>
        <dbReference type="ARBA" id="ARBA00022691"/>
    </source>
</evidence>
<accession>A0A8T3DNN2</accession>
<organism evidence="7 8">
    <name type="scientific">Albula goreensis</name>
    <dbReference type="NCBI Taxonomy" id="1534307"/>
    <lineage>
        <taxon>Eukaryota</taxon>
        <taxon>Metazoa</taxon>
        <taxon>Chordata</taxon>
        <taxon>Craniata</taxon>
        <taxon>Vertebrata</taxon>
        <taxon>Euteleostomi</taxon>
        <taxon>Actinopterygii</taxon>
        <taxon>Neopterygii</taxon>
        <taxon>Teleostei</taxon>
        <taxon>Albuliformes</taxon>
        <taxon>Albulidae</taxon>
        <taxon>Albula</taxon>
    </lineage>
</organism>
<proteinExistence type="predicted"/>
<dbReference type="SUPFAM" id="SSF53335">
    <property type="entry name" value="S-adenosyl-L-methionine-dependent methyltransferases"/>
    <property type="match status" value="1"/>
</dbReference>
<comment type="caution">
    <text evidence="7">The sequence shown here is derived from an EMBL/GenBank/DDBJ whole genome shotgun (WGS) entry which is preliminary data.</text>
</comment>
<dbReference type="Gene3D" id="1.10.8.100">
    <property type="entry name" value="Ribosomal RNA adenine dimethylase-like, domain 2"/>
    <property type="match status" value="1"/>
</dbReference>
<evidence type="ECO:0008006" key="9">
    <source>
        <dbReference type="Google" id="ProtNLM"/>
    </source>
</evidence>
<sequence>MVANTWSPRSPERAQSAAGMISTSAEERDGEVAVETGEPILKPGIQHLGPGGGGAHGRTAPPPPAPPPPPPRGSPPPELPPAAVAALSQPSPRHRGACSRARARNRPACQSPAIERCSRGDGHMTPVDVGVVHFTPLAESQIQQPFKLVEKVVRNVFQFRRKRCYKGIEMLFPEARRLELTEVMLRRAEVDPTLRPTQLSIPNFRALADAYSRLCAENPGLASFEFREELRQKGRGGTADDGSDADDVDKDHY</sequence>
<keyword evidence="3" id="KW-0808">Transferase</keyword>
<feature type="compositionally biased region" description="Acidic residues" evidence="6">
    <location>
        <begin position="241"/>
        <end position="253"/>
    </location>
</feature>
<feature type="region of interest" description="Disordered" evidence="6">
    <location>
        <begin position="1"/>
        <end position="108"/>
    </location>
</feature>
<protein>
    <recommendedName>
        <fullName evidence="9">S-adenosylmethionine-6-N', N'-adenosyl(rRNA) dimethyltransferase 1</fullName>
    </recommendedName>
</protein>
<dbReference type="PANTHER" id="PTHR11727:SF17">
    <property type="entry name" value="DIMETHYLADENOSINE TRANSFERASE 1, MITOCHONDRIAL"/>
    <property type="match status" value="1"/>
</dbReference>
<name>A0A8T3DNN2_9TELE</name>
<evidence type="ECO:0000256" key="6">
    <source>
        <dbReference type="SAM" id="MobiDB-lite"/>
    </source>
</evidence>
<keyword evidence="5" id="KW-0694">RNA-binding</keyword>
<comment type="subcellular location">
    <subcellularLocation>
        <location evidence="1">Mitochondrion</location>
    </subcellularLocation>
</comment>
<keyword evidence="8" id="KW-1185">Reference proteome</keyword>
<evidence type="ECO:0000256" key="1">
    <source>
        <dbReference type="ARBA" id="ARBA00004173"/>
    </source>
</evidence>
<dbReference type="GO" id="GO:0005759">
    <property type="term" value="C:mitochondrial matrix"/>
    <property type="evidence" value="ECO:0007669"/>
    <property type="project" value="TreeGrafter"/>
</dbReference>
<feature type="compositionally biased region" description="Basic residues" evidence="6">
    <location>
        <begin position="92"/>
        <end position="105"/>
    </location>
</feature>
<keyword evidence="2" id="KW-0489">Methyltransferase</keyword>
<evidence type="ECO:0000313" key="8">
    <source>
        <dbReference type="Proteomes" id="UP000829720"/>
    </source>
</evidence>
<dbReference type="OrthoDB" id="16079at2759"/>
<feature type="compositionally biased region" description="Pro residues" evidence="6">
    <location>
        <begin position="60"/>
        <end position="80"/>
    </location>
</feature>
<dbReference type="FunFam" id="1.10.8.100:FF:000004">
    <property type="entry name" value="rRNA adenine N(6)-methyltransferase"/>
    <property type="match status" value="1"/>
</dbReference>
<dbReference type="InterPro" id="IPR023165">
    <property type="entry name" value="rRNA_Ade_diMease-like_C"/>
</dbReference>
<dbReference type="EMBL" id="JAERUA010000009">
    <property type="protein sequence ID" value="KAI1895845.1"/>
    <property type="molecule type" value="Genomic_DNA"/>
</dbReference>
<dbReference type="InterPro" id="IPR029063">
    <property type="entry name" value="SAM-dependent_MTases_sf"/>
</dbReference>